<evidence type="ECO:0000256" key="1">
    <source>
        <dbReference type="SAM" id="Phobius"/>
    </source>
</evidence>
<name>A0ABD1NBW8_9FABA</name>
<evidence type="ECO:0000313" key="3">
    <source>
        <dbReference type="Proteomes" id="UP001603857"/>
    </source>
</evidence>
<dbReference type="Proteomes" id="UP001603857">
    <property type="component" value="Unassembled WGS sequence"/>
</dbReference>
<dbReference type="AlphaFoldDB" id="A0ABD1NBW8"/>
<keyword evidence="1" id="KW-0812">Transmembrane</keyword>
<protein>
    <submittedName>
        <fullName evidence="2">Uncharacterized protein</fullName>
    </submittedName>
</protein>
<reference evidence="2 3" key="1">
    <citation type="submission" date="2024-08" db="EMBL/GenBank/DDBJ databases">
        <title>Insights into the chromosomal genome structure of Flemingia macrophylla.</title>
        <authorList>
            <person name="Ding Y."/>
            <person name="Zhao Y."/>
            <person name="Bi W."/>
            <person name="Wu M."/>
            <person name="Zhao G."/>
            <person name="Gong Y."/>
            <person name="Li W."/>
            <person name="Zhang P."/>
        </authorList>
    </citation>
    <scope>NUCLEOTIDE SEQUENCE [LARGE SCALE GENOMIC DNA]</scope>
    <source>
        <strain evidence="2">DYQJB</strain>
        <tissue evidence="2">Leaf</tissue>
    </source>
</reference>
<comment type="caution">
    <text evidence="2">The sequence shown here is derived from an EMBL/GenBank/DDBJ whole genome shotgun (WGS) entry which is preliminary data.</text>
</comment>
<gene>
    <name evidence="2" type="ORF">Fmac_006896</name>
</gene>
<organism evidence="2 3">
    <name type="scientific">Flemingia macrophylla</name>
    <dbReference type="NCBI Taxonomy" id="520843"/>
    <lineage>
        <taxon>Eukaryota</taxon>
        <taxon>Viridiplantae</taxon>
        <taxon>Streptophyta</taxon>
        <taxon>Embryophyta</taxon>
        <taxon>Tracheophyta</taxon>
        <taxon>Spermatophyta</taxon>
        <taxon>Magnoliopsida</taxon>
        <taxon>eudicotyledons</taxon>
        <taxon>Gunneridae</taxon>
        <taxon>Pentapetalae</taxon>
        <taxon>rosids</taxon>
        <taxon>fabids</taxon>
        <taxon>Fabales</taxon>
        <taxon>Fabaceae</taxon>
        <taxon>Papilionoideae</taxon>
        <taxon>50 kb inversion clade</taxon>
        <taxon>NPAAA clade</taxon>
        <taxon>indigoferoid/millettioid clade</taxon>
        <taxon>Phaseoleae</taxon>
        <taxon>Flemingia</taxon>
    </lineage>
</organism>
<sequence>MNDFGEYDSPLVEDSFFLGLLHKFYIPVGAPVPSFLGPTITTSIATFISLYKEDKIFHGRMHPYKPQQLCCQVLSSHPHVRPDGEYSPAQHHIIIGFELRTFSGKFLHFPQQLFNYVKLKNLDYQGLRFWQGFPFDLFGGLQLLDRTNLIHLWTPLYSPSDGALANPDMLIDPHEDQVVPNNVPNNEEDDVEAQIDEALAQMVFLDLQEWEVDLDMDVDTD</sequence>
<feature type="transmembrane region" description="Helical" evidence="1">
    <location>
        <begin position="24"/>
        <end position="51"/>
    </location>
</feature>
<evidence type="ECO:0000313" key="2">
    <source>
        <dbReference type="EMBL" id="KAL2345611.1"/>
    </source>
</evidence>
<dbReference type="EMBL" id="JBGMDY010000002">
    <property type="protein sequence ID" value="KAL2345611.1"/>
    <property type="molecule type" value="Genomic_DNA"/>
</dbReference>
<keyword evidence="1" id="KW-1133">Transmembrane helix</keyword>
<keyword evidence="3" id="KW-1185">Reference proteome</keyword>
<keyword evidence="1" id="KW-0472">Membrane</keyword>
<proteinExistence type="predicted"/>
<accession>A0ABD1NBW8</accession>